<comment type="caution">
    <text evidence="1">The sequence shown here is derived from an EMBL/GenBank/DDBJ whole genome shotgun (WGS) entry which is preliminary data.</text>
</comment>
<evidence type="ECO:0000313" key="2">
    <source>
        <dbReference type="Proteomes" id="UP001159363"/>
    </source>
</evidence>
<name>A0ABQ9HI19_9NEOP</name>
<protein>
    <submittedName>
        <fullName evidence="1">Uncharacterized protein</fullName>
    </submittedName>
</protein>
<reference evidence="1 2" key="1">
    <citation type="submission" date="2023-02" db="EMBL/GenBank/DDBJ databases">
        <title>LHISI_Scaffold_Assembly.</title>
        <authorList>
            <person name="Stuart O.P."/>
            <person name="Cleave R."/>
            <person name="Magrath M.J.L."/>
            <person name="Mikheyev A.S."/>
        </authorList>
    </citation>
    <scope>NUCLEOTIDE SEQUENCE [LARGE SCALE GENOMIC DNA]</scope>
    <source>
        <strain evidence="1">Daus_M_001</strain>
        <tissue evidence="1">Leg muscle</tissue>
    </source>
</reference>
<evidence type="ECO:0000313" key="1">
    <source>
        <dbReference type="EMBL" id="KAJ8883979.1"/>
    </source>
</evidence>
<dbReference type="Proteomes" id="UP001159363">
    <property type="component" value="Chromosome 4"/>
</dbReference>
<organism evidence="1 2">
    <name type="scientific">Dryococelus australis</name>
    <dbReference type="NCBI Taxonomy" id="614101"/>
    <lineage>
        <taxon>Eukaryota</taxon>
        <taxon>Metazoa</taxon>
        <taxon>Ecdysozoa</taxon>
        <taxon>Arthropoda</taxon>
        <taxon>Hexapoda</taxon>
        <taxon>Insecta</taxon>
        <taxon>Pterygota</taxon>
        <taxon>Neoptera</taxon>
        <taxon>Polyneoptera</taxon>
        <taxon>Phasmatodea</taxon>
        <taxon>Verophasmatodea</taxon>
        <taxon>Anareolatae</taxon>
        <taxon>Phasmatidae</taxon>
        <taxon>Eurycanthinae</taxon>
        <taxon>Dryococelus</taxon>
    </lineage>
</organism>
<gene>
    <name evidence="1" type="ORF">PR048_015835</name>
</gene>
<keyword evidence="2" id="KW-1185">Reference proteome</keyword>
<dbReference type="EMBL" id="JARBHB010000005">
    <property type="protein sequence ID" value="KAJ8883979.1"/>
    <property type="molecule type" value="Genomic_DNA"/>
</dbReference>
<proteinExistence type="predicted"/>
<sequence length="72" mass="7851">MPLVFLPINGLYSIAACSLHNVVRDSDGFQFKGTHEYVGGKMCILLEMSFPPTSPAVKSLCNGETAGYEHLF</sequence>
<accession>A0ABQ9HI19</accession>